<dbReference type="Proteomes" id="UP001162164">
    <property type="component" value="Unassembled WGS sequence"/>
</dbReference>
<comment type="caution">
    <text evidence="3">The sequence shown here is derived from an EMBL/GenBank/DDBJ whole genome shotgun (WGS) entry which is preliminary data.</text>
</comment>
<keyword evidence="1" id="KW-0235">DNA replication</keyword>
<reference evidence="3" key="1">
    <citation type="journal article" date="2023" name="Insect Mol. Biol.">
        <title>Genome sequencing provides insights into the evolution of gene families encoding plant cell wall-degrading enzymes in longhorned beetles.</title>
        <authorList>
            <person name="Shin N.R."/>
            <person name="Okamura Y."/>
            <person name="Kirsch R."/>
            <person name="Pauchet Y."/>
        </authorList>
    </citation>
    <scope>NUCLEOTIDE SEQUENCE</scope>
    <source>
        <strain evidence="3">MMC_N1</strain>
    </source>
</reference>
<dbReference type="SUPFAM" id="SSF48019">
    <property type="entry name" value="post-AAA+ oligomerization domain-like"/>
    <property type="match status" value="1"/>
</dbReference>
<dbReference type="PANTHER" id="PTHR23389">
    <property type="entry name" value="CHROMOSOME TRANSMISSION FIDELITY FACTOR 18"/>
    <property type="match status" value="1"/>
</dbReference>
<accession>A0ABQ9JI03</accession>
<gene>
    <name evidence="3" type="ORF">NQ317_017134</name>
</gene>
<feature type="domain" description="DNA replication factor RFC1 C-terminal" evidence="2">
    <location>
        <begin position="1"/>
        <end position="83"/>
    </location>
</feature>
<name>A0ABQ9JI03_9CUCU</name>
<evidence type="ECO:0000259" key="2">
    <source>
        <dbReference type="Pfam" id="PF08519"/>
    </source>
</evidence>
<evidence type="ECO:0000256" key="1">
    <source>
        <dbReference type="ARBA" id="ARBA00022705"/>
    </source>
</evidence>
<evidence type="ECO:0000313" key="4">
    <source>
        <dbReference type="Proteomes" id="UP001162164"/>
    </source>
</evidence>
<organism evidence="3 4">
    <name type="scientific">Molorchus minor</name>
    <dbReference type="NCBI Taxonomy" id="1323400"/>
    <lineage>
        <taxon>Eukaryota</taxon>
        <taxon>Metazoa</taxon>
        <taxon>Ecdysozoa</taxon>
        <taxon>Arthropoda</taxon>
        <taxon>Hexapoda</taxon>
        <taxon>Insecta</taxon>
        <taxon>Pterygota</taxon>
        <taxon>Neoptera</taxon>
        <taxon>Endopterygota</taxon>
        <taxon>Coleoptera</taxon>
        <taxon>Polyphaga</taxon>
        <taxon>Cucujiformia</taxon>
        <taxon>Chrysomeloidea</taxon>
        <taxon>Cerambycidae</taxon>
        <taxon>Lamiinae</taxon>
        <taxon>Monochamini</taxon>
        <taxon>Molorchus</taxon>
    </lineage>
</organism>
<dbReference type="PANTHER" id="PTHR23389:SF6">
    <property type="entry name" value="REPLICATION FACTOR C SUBUNIT 1"/>
    <property type="match status" value="1"/>
</dbReference>
<dbReference type="InterPro" id="IPR008921">
    <property type="entry name" value="DNA_pol3_clamp-load_cplx_C"/>
</dbReference>
<dbReference type="Pfam" id="PF08519">
    <property type="entry name" value="RFC1"/>
    <property type="match status" value="1"/>
</dbReference>
<dbReference type="InterPro" id="IPR013725">
    <property type="entry name" value="DNA_replication_fac_RFC1_C"/>
</dbReference>
<evidence type="ECO:0000313" key="3">
    <source>
        <dbReference type="EMBL" id="KAJ8977516.1"/>
    </source>
</evidence>
<sequence>MGDIIDSKIRGSNNWSLLESQAMYSTVLPGYYMSGHVSNRINFPSWLGKNSSANKRKRMLSELYTHTRTSTSSDKSALNLDSSSAPEKWYCISSKEIWH</sequence>
<keyword evidence="4" id="KW-1185">Reference proteome</keyword>
<proteinExistence type="predicted"/>
<dbReference type="EMBL" id="JAPWTJ010000538">
    <property type="protein sequence ID" value="KAJ8977516.1"/>
    <property type="molecule type" value="Genomic_DNA"/>
</dbReference>
<protein>
    <recommendedName>
        <fullName evidence="2">DNA replication factor RFC1 C-terminal domain-containing protein</fullName>
    </recommendedName>
</protein>
<dbReference type="Gene3D" id="1.20.272.10">
    <property type="match status" value="1"/>
</dbReference>